<feature type="transmembrane region" description="Helical" evidence="9">
    <location>
        <begin position="316"/>
        <end position="342"/>
    </location>
</feature>
<feature type="transmembrane region" description="Helical" evidence="9">
    <location>
        <begin position="421"/>
        <end position="443"/>
    </location>
</feature>
<feature type="transmembrane region" description="Helical" evidence="9">
    <location>
        <begin position="147"/>
        <end position="175"/>
    </location>
</feature>
<evidence type="ECO:0000313" key="12">
    <source>
        <dbReference type="EMBL" id="MDU0353299.1"/>
    </source>
</evidence>
<dbReference type="EMBL" id="JAWDIO010000002">
    <property type="protein sequence ID" value="MDU0353299.1"/>
    <property type="molecule type" value="Genomic_DNA"/>
</dbReference>
<keyword evidence="5 9" id="KW-0812">Transmembrane</keyword>
<feature type="transmembrane region" description="Helical" evidence="9">
    <location>
        <begin position="81"/>
        <end position="104"/>
    </location>
</feature>
<gene>
    <name evidence="12" type="ORF">RS130_04555</name>
</gene>
<evidence type="ECO:0000259" key="11">
    <source>
        <dbReference type="Pfam" id="PF06808"/>
    </source>
</evidence>
<accession>A0ABU3STG1</accession>
<evidence type="ECO:0000256" key="3">
    <source>
        <dbReference type="ARBA" id="ARBA00022475"/>
    </source>
</evidence>
<reference evidence="12 13" key="1">
    <citation type="submission" date="2023-10" db="EMBL/GenBank/DDBJ databases">
        <title>Glaciecola aquimarina strain GGW-M5 nov., isolated from a coastal seawater.</title>
        <authorList>
            <person name="Bayburt H."/>
            <person name="Kim J.M."/>
            <person name="Choi B.J."/>
            <person name="Jeon C.O."/>
        </authorList>
    </citation>
    <scope>NUCLEOTIDE SEQUENCE [LARGE SCALE GENOMIC DNA]</scope>
    <source>
        <strain evidence="12 13">KCTC 32108</strain>
    </source>
</reference>
<evidence type="ECO:0000256" key="8">
    <source>
        <dbReference type="RuleBase" id="RU369079"/>
    </source>
</evidence>
<dbReference type="RefSeq" id="WP_316024981.1">
    <property type="nucleotide sequence ID" value="NZ_JAWDIO010000002.1"/>
</dbReference>
<comment type="caution">
    <text evidence="12">The sequence shown here is derived from an EMBL/GenBank/DDBJ whole genome shotgun (WGS) entry which is preliminary data.</text>
</comment>
<protein>
    <submittedName>
        <fullName evidence="12">TRAP transporter large permease subunit</fullName>
    </submittedName>
</protein>
<feature type="domain" description="TRAP C4-dicarboxylate transport system permease DctM subunit" evidence="11">
    <location>
        <begin position="153"/>
        <end position="564"/>
    </location>
</feature>
<keyword evidence="2 8" id="KW-0813">Transport</keyword>
<name>A0ABU3STG1_9ALTE</name>
<dbReference type="Pfam" id="PF04290">
    <property type="entry name" value="DctQ"/>
    <property type="match status" value="1"/>
</dbReference>
<dbReference type="InterPro" id="IPR004681">
    <property type="entry name" value="TRAP_DctM"/>
</dbReference>
<dbReference type="Pfam" id="PF06808">
    <property type="entry name" value="DctM"/>
    <property type="match status" value="1"/>
</dbReference>
<evidence type="ECO:0000256" key="5">
    <source>
        <dbReference type="ARBA" id="ARBA00022692"/>
    </source>
</evidence>
<proteinExistence type="predicted"/>
<evidence type="ECO:0000256" key="2">
    <source>
        <dbReference type="ARBA" id="ARBA00022448"/>
    </source>
</evidence>
<dbReference type="InterPro" id="IPR010656">
    <property type="entry name" value="DctM"/>
</dbReference>
<dbReference type="PANTHER" id="PTHR33362">
    <property type="entry name" value="SIALIC ACID TRAP TRANSPORTER PERMEASE PROTEIN SIAT-RELATED"/>
    <property type="match status" value="1"/>
</dbReference>
<evidence type="ECO:0000256" key="9">
    <source>
        <dbReference type="SAM" id="Phobius"/>
    </source>
</evidence>
<feature type="transmembrane region" description="Helical" evidence="9">
    <location>
        <begin position="195"/>
        <end position="217"/>
    </location>
</feature>
<dbReference type="PANTHER" id="PTHR33362:SF2">
    <property type="entry name" value="TRAP TRANSPORTER LARGE PERMEASE PROTEIN"/>
    <property type="match status" value="1"/>
</dbReference>
<organism evidence="12 13">
    <name type="scientific">Paraglaciecola aquimarina</name>
    <dbReference type="NCBI Taxonomy" id="1235557"/>
    <lineage>
        <taxon>Bacteria</taxon>
        <taxon>Pseudomonadati</taxon>
        <taxon>Pseudomonadota</taxon>
        <taxon>Gammaproteobacteria</taxon>
        <taxon>Alteromonadales</taxon>
        <taxon>Alteromonadaceae</taxon>
        <taxon>Paraglaciecola</taxon>
    </lineage>
</organism>
<evidence type="ECO:0000259" key="10">
    <source>
        <dbReference type="Pfam" id="PF04290"/>
    </source>
</evidence>
<dbReference type="InterPro" id="IPR055348">
    <property type="entry name" value="DctQ"/>
</dbReference>
<evidence type="ECO:0000256" key="6">
    <source>
        <dbReference type="ARBA" id="ARBA00022989"/>
    </source>
</evidence>
<evidence type="ECO:0000256" key="1">
    <source>
        <dbReference type="ARBA" id="ARBA00004429"/>
    </source>
</evidence>
<comment type="subcellular location">
    <subcellularLocation>
        <location evidence="1 8">Cell inner membrane</location>
        <topology evidence="1 8">Multi-pass membrane protein</topology>
    </subcellularLocation>
</comment>
<evidence type="ECO:0000256" key="4">
    <source>
        <dbReference type="ARBA" id="ARBA00022519"/>
    </source>
</evidence>
<feature type="transmembrane region" description="Helical" evidence="9">
    <location>
        <begin position="40"/>
        <end position="60"/>
    </location>
</feature>
<keyword evidence="6 9" id="KW-1133">Transmembrane helix</keyword>
<feature type="transmembrane region" description="Helical" evidence="9">
    <location>
        <begin position="485"/>
        <end position="502"/>
    </location>
</feature>
<sequence length="576" mass="61379">MRYALIWLGIIGGGYCFFSNRHLNLPLLLDKVSASTAIKLKLFNAFTVMLFGLAFSVAGLESFSANLAMKTAMFQAPIGGLQLCMLICGLMIIASQLISFVTLLKAEAKPIDLIQVVLVITLIFAACYTFAQTSLFSYWVQNHIEMFSLVVLFLVFFTFLILGTPIAIGLAIAGLFTLSLQVDFAPLFPTAGQTIFNGLDSFGFLALPFFILAGSIMNQTGLARRLIDLSMLVGRKIPGSLWQSNVVANGLFGTLSGSGIASASAIGGIITPVAREQKYDLPMTAAVNAASAPCGMLIPPSGALIVYSLLTGGSASIIALFMAGYIPGMIMAITVMLYAYFYARKKGYQAETGNVSWSESLAVFNRSLPSLFMIVIVMGGILGGLFTAIEASGVAVVYSLGLAILYRTISAKMIFNIFMETALVSGVILFLIACSGMMSWTMTFASIPDTVTQLISGFSDNKHMVLLLIVAVLLVVGVFMDMAPAMLIFTPIFLPLVVSLGVDPVHFGIVLVYALALGVVTPPVGTVLFVACSISGQSITSVIKPLLPIFALQLLGLVLITFFPILSLMLPQLFGL</sequence>
<feature type="transmembrane region" description="Helical" evidence="9">
    <location>
        <begin position="363"/>
        <end position="385"/>
    </location>
</feature>
<evidence type="ECO:0000313" key="13">
    <source>
        <dbReference type="Proteomes" id="UP001247805"/>
    </source>
</evidence>
<feature type="transmembrane region" description="Helical" evidence="9">
    <location>
        <begin position="116"/>
        <end position="140"/>
    </location>
</feature>
<keyword evidence="3" id="KW-1003">Cell membrane</keyword>
<dbReference type="Proteomes" id="UP001247805">
    <property type="component" value="Unassembled WGS sequence"/>
</dbReference>
<comment type="function">
    <text evidence="8">Part of the tripartite ATP-independent periplasmic (TRAP) transport system.</text>
</comment>
<dbReference type="NCBIfam" id="TIGR00786">
    <property type="entry name" value="dctM"/>
    <property type="match status" value="1"/>
</dbReference>
<feature type="domain" description="Tripartite ATP-independent periplasmic transporters DctQ component" evidence="10">
    <location>
        <begin position="2"/>
        <end position="105"/>
    </location>
</feature>
<feature type="transmembrane region" description="Helical" evidence="9">
    <location>
        <begin position="546"/>
        <end position="570"/>
    </location>
</feature>
<keyword evidence="7 9" id="KW-0472">Membrane</keyword>
<evidence type="ECO:0000256" key="7">
    <source>
        <dbReference type="ARBA" id="ARBA00023136"/>
    </source>
</evidence>
<keyword evidence="4 8" id="KW-0997">Cell inner membrane</keyword>
<keyword evidence="13" id="KW-1185">Reference proteome</keyword>
<feature type="transmembrane region" description="Helical" evidence="9">
    <location>
        <begin position="463"/>
        <end position="480"/>
    </location>
</feature>
<feature type="transmembrane region" description="Helical" evidence="9">
    <location>
        <begin position="285"/>
        <end position="310"/>
    </location>
</feature>
<feature type="transmembrane region" description="Helical" evidence="9">
    <location>
        <begin position="508"/>
        <end position="534"/>
    </location>
</feature>